<dbReference type="GO" id="GO:0016491">
    <property type="term" value="F:oxidoreductase activity"/>
    <property type="evidence" value="ECO:0007669"/>
    <property type="project" value="InterPro"/>
</dbReference>
<dbReference type="AlphaFoldDB" id="A0A0F7SNB9"/>
<evidence type="ECO:0000256" key="1">
    <source>
        <dbReference type="ARBA" id="ARBA00004370"/>
    </source>
</evidence>
<accession>A0A0F7SNB9</accession>
<evidence type="ECO:0000256" key="4">
    <source>
        <dbReference type="ARBA" id="ARBA00023136"/>
    </source>
</evidence>
<dbReference type="GO" id="GO:0016020">
    <property type="term" value="C:membrane"/>
    <property type="evidence" value="ECO:0007669"/>
    <property type="project" value="UniProtKB-SubCell"/>
</dbReference>
<feature type="transmembrane region" description="Helical" evidence="5">
    <location>
        <begin position="83"/>
        <end position="109"/>
    </location>
</feature>
<evidence type="ECO:0000256" key="3">
    <source>
        <dbReference type="ARBA" id="ARBA00022989"/>
    </source>
</evidence>
<feature type="transmembrane region" description="Helical" evidence="5">
    <location>
        <begin position="167"/>
        <end position="187"/>
    </location>
</feature>
<feature type="transmembrane region" description="Helical" evidence="5">
    <location>
        <begin position="242"/>
        <end position="258"/>
    </location>
</feature>
<evidence type="ECO:0000313" key="7">
    <source>
        <dbReference type="EMBL" id="CED82095.1"/>
    </source>
</evidence>
<dbReference type="GO" id="GO:0008610">
    <property type="term" value="P:lipid biosynthetic process"/>
    <property type="evidence" value="ECO:0007669"/>
    <property type="project" value="InterPro"/>
</dbReference>
<dbReference type="Pfam" id="PF04116">
    <property type="entry name" value="FA_hydroxylase"/>
    <property type="match status" value="1"/>
</dbReference>
<evidence type="ECO:0000256" key="5">
    <source>
        <dbReference type="SAM" id="Phobius"/>
    </source>
</evidence>
<dbReference type="InterPro" id="IPR006694">
    <property type="entry name" value="Fatty_acid_hydroxylase"/>
</dbReference>
<dbReference type="EMBL" id="LN483124">
    <property type="protein sequence ID" value="CED82095.1"/>
    <property type="molecule type" value="Genomic_DNA"/>
</dbReference>
<dbReference type="PANTHER" id="PTHR11863">
    <property type="entry name" value="STEROL DESATURASE"/>
    <property type="match status" value="1"/>
</dbReference>
<reference evidence="7" key="1">
    <citation type="submission" date="2014-08" db="EMBL/GenBank/DDBJ databases">
        <authorList>
            <person name="Sharma Rahul"/>
            <person name="Thines Marco"/>
        </authorList>
    </citation>
    <scope>NUCLEOTIDE SEQUENCE</scope>
</reference>
<dbReference type="InterPro" id="IPR050307">
    <property type="entry name" value="Sterol_Desaturase_Related"/>
</dbReference>
<keyword evidence="3 5" id="KW-1133">Transmembrane helix</keyword>
<evidence type="ECO:0000256" key="2">
    <source>
        <dbReference type="ARBA" id="ARBA00022692"/>
    </source>
</evidence>
<keyword evidence="2 5" id="KW-0812">Transmembrane</keyword>
<protein>
    <submittedName>
        <fullName evidence="7">C-5 desaturase</fullName>
    </submittedName>
</protein>
<name>A0A0F7SNB9_PHARH</name>
<evidence type="ECO:0000259" key="6">
    <source>
        <dbReference type="Pfam" id="PF04116"/>
    </source>
</evidence>
<sequence length="328" mass="38133">MEYILDAADDYLFDKAYSALLPASRFVPSLLQSANHTVASVPTSPWVSQLLSYFPHPPLTSSTAAELASASIWPRDYILRQTLSLSIMTMVGIHLMYLTVAAASYYFIFNREMENHPRFLDGQVGKEIRCSLKAFPALTAMTVPWFVGEVRGHGRYYDRIDDYGWGYALASIPMFLLFTDYCIYWVHRLEHHPSIYKHLHKLHHKWIIPTPFASHAFHPVDGYLQSLPYHIFPMIFPLHKKLFLILFSFVNLWSILIHDSDMITGHPLEKIINGPAHHTLHHLYFTVNYGQYFTWADRTHLSYRQPDASLDPMLQVKMQQKKEYKKSQ</sequence>
<dbReference type="GO" id="GO:0005506">
    <property type="term" value="F:iron ion binding"/>
    <property type="evidence" value="ECO:0007669"/>
    <property type="project" value="InterPro"/>
</dbReference>
<proteinExistence type="predicted"/>
<feature type="domain" description="Fatty acid hydroxylase" evidence="6">
    <location>
        <begin position="174"/>
        <end position="300"/>
    </location>
</feature>
<comment type="subcellular location">
    <subcellularLocation>
        <location evidence="1">Membrane</location>
    </subcellularLocation>
</comment>
<keyword evidence="4 5" id="KW-0472">Membrane</keyword>
<organism evidence="7">
    <name type="scientific">Phaffia rhodozyma</name>
    <name type="common">Yeast</name>
    <name type="synonym">Xanthophyllomyces dendrorhous</name>
    <dbReference type="NCBI Taxonomy" id="264483"/>
    <lineage>
        <taxon>Eukaryota</taxon>
        <taxon>Fungi</taxon>
        <taxon>Dikarya</taxon>
        <taxon>Basidiomycota</taxon>
        <taxon>Agaricomycotina</taxon>
        <taxon>Tremellomycetes</taxon>
        <taxon>Cystofilobasidiales</taxon>
        <taxon>Mrakiaceae</taxon>
        <taxon>Phaffia</taxon>
    </lineage>
</organism>